<dbReference type="Gene3D" id="3.30.1370.10">
    <property type="entry name" value="K Homology domain, type 1"/>
    <property type="match status" value="2"/>
</dbReference>
<organism evidence="5 6">
    <name type="scientific">Tetracentron sinense</name>
    <name type="common">Spur-leaf</name>
    <dbReference type="NCBI Taxonomy" id="13715"/>
    <lineage>
        <taxon>Eukaryota</taxon>
        <taxon>Viridiplantae</taxon>
        <taxon>Streptophyta</taxon>
        <taxon>Embryophyta</taxon>
        <taxon>Tracheophyta</taxon>
        <taxon>Spermatophyta</taxon>
        <taxon>Magnoliopsida</taxon>
        <taxon>Trochodendrales</taxon>
        <taxon>Trochodendraceae</taxon>
        <taxon>Tetracentron</taxon>
    </lineage>
</organism>
<keyword evidence="1" id="KW-0677">Repeat</keyword>
<dbReference type="CDD" id="cd22513">
    <property type="entry name" value="KH-I_BTR1_rpt1"/>
    <property type="match status" value="1"/>
</dbReference>
<evidence type="ECO:0000313" key="5">
    <source>
        <dbReference type="EMBL" id="KAF8397761.1"/>
    </source>
</evidence>
<evidence type="ECO:0000313" key="6">
    <source>
        <dbReference type="Proteomes" id="UP000655225"/>
    </source>
</evidence>
<evidence type="ECO:0000256" key="1">
    <source>
        <dbReference type="ARBA" id="ARBA00022737"/>
    </source>
</evidence>
<reference evidence="5 6" key="1">
    <citation type="submission" date="2020-04" db="EMBL/GenBank/DDBJ databases">
        <title>Plant Genome Project.</title>
        <authorList>
            <person name="Zhang R.-G."/>
        </authorList>
    </citation>
    <scope>NUCLEOTIDE SEQUENCE [LARGE SCALE GENOMIC DNA]</scope>
    <source>
        <strain evidence="5">YNK0</strain>
        <tissue evidence="5">Leaf</tissue>
    </source>
</reference>
<evidence type="ECO:0000256" key="2">
    <source>
        <dbReference type="PROSITE-ProRule" id="PRU00117"/>
    </source>
</evidence>
<feature type="domain" description="K Homology" evidence="4">
    <location>
        <begin position="367"/>
        <end position="440"/>
    </location>
</feature>
<dbReference type="Proteomes" id="UP000655225">
    <property type="component" value="Unassembled WGS sequence"/>
</dbReference>
<feature type="region of interest" description="Disordered" evidence="3">
    <location>
        <begin position="1"/>
        <end position="25"/>
    </location>
</feature>
<dbReference type="Gene3D" id="3.30.310.210">
    <property type="match status" value="1"/>
</dbReference>
<dbReference type="InterPro" id="IPR036612">
    <property type="entry name" value="KH_dom_type_1_sf"/>
</dbReference>
<dbReference type="GO" id="GO:0003723">
    <property type="term" value="F:RNA binding"/>
    <property type="evidence" value="ECO:0007669"/>
    <property type="project" value="UniProtKB-UniRule"/>
</dbReference>
<evidence type="ECO:0000256" key="3">
    <source>
        <dbReference type="SAM" id="MobiDB-lite"/>
    </source>
</evidence>
<dbReference type="SMART" id="SM00322">
    <property type="entry name" value="KH"/>
    <property type="match status" value="3"/>
</dbReference>
<evidence type="ECO:0000259" key="4">
    <source>
        <dbReference type="SMART" id="SM00322"/>
    </source>
</evidence>
<feature type="compositionally biased region" description="Low complexity" evidence="3">
    <location>
        <begin position="1"/>
        <end position="12"/>
    </location>
</feature>
<keyword evidence="6" id="KW-1185">Reference proteome</keyword>
<dbReference type="InterPro" id="IPR004088">
    <property type="entry name" value="KH_dom_type_1"/>
</dbReference>
<dbReference type="InterPro" id="IPR004087">
    <property type="entry name" value="KH_dom"/>
</dbReference>
<dbReference type="OMA" id="CAPVFPM"/>
<feature type="domain" description="K Homology" evidence="4">
    <location>
        <begin position="118"/>
        <end position="272"/>
    </location>
</feature>
<dbReference type="OrthoDB" id="441329at2759"/>
<keyword evidence="2" id="KW-0694">RNA-binding</keyword>
<dbReference type="SUPFAM" id="SSF54791">
    <property type="entry name" value="Eukaryotic type KH-domain (KH-domain type I)"/>
    <property type="match status" value="3"/>
</dbReference>
<comment type="caution">
    <text evidence="5">The sequence shown here is derived from an EMBL/GenBank/DDBJ whole genome shotgun (WGS) entry which is preliminary data.</text>
</comment>
<dbReference type="PROSITE" id="PS50084">
    <property type="entry name" value="KH_TYPE_1"/>
    <property type="match status" value="3"/>
</dbReference>
<dbReference type="PANTHER" id="PTHR10288">
    <property type="entry name" value="KH DOMAIN CONTAINING RNA BINDING PROTEIN"/>
    <property type="match status" value="1"/>
</dbReference>
<dbReference type="AlphaFoldDB" id="A0A834Z5Q1"/>
<protein>
    <recommendedName>
        <fullName evidence="4">K Homology domain-containing protein</fullName>
    </recommendedName>
</protein>
<sequence length="445" mass="48260">MESPESSYISSPEAPPKRSAILKSPISDDKEKSTYIRFLVSNAAAGSVIGKGGSTITEFQSKSGSRIQLSHNHEFFPGTSDRIIMISGAFDEIISAMELILAKLHTEIRGEDGDEVDPRSKVRLIVPNSSCGGIIGKGGATIKILKLWEGCIGNGNGIRDCDNSFRGCWKIAVKREHQKEPVAVWNSKGSLQICWNSRGRGCGRLGGLGVGCGSDRQGWGDRRQSFIEDSQAGIKISPQDNNYTGLNDRLVTLTGSLEEEMRAIFLILSKLTEDVHYSQSMNVPFSYAGYMVSALQKGLLKGVVKEVNLKILKGKASNGISAEQQRSFVVYRKGPAGFEKGIDRAFELVLSMTPLIETGDQMPEEDRGNLVTIGVADEHIGVVLGRGGRNIMEISQACNSEMLSIWLHNFVSGTSDRKVTITGSQVAIRTAEAMIIQKAASASER</sequence>
<dbReference type="EMBL" id="JABCRI010000011">
    <property type="protein sequence ID" value="KAF8397761.1"/>
    <property type="molecule type" value="Genomic_DNA"/>
</dbReference>
<name>A0A834Z5Q1_TETSI</name>
<feature type="domain" description="K Homology" evidence="4">
    <location>
        <begin position="32"/>
        <end position="105"/>
    </location>
</feature>
<gene>
    <name evidence="5" type="ORF">HHK36_016683</name>
</gene>
<dbReference type="Pfam" id="PF00013">
    <property type="entry name" value="KH_1"/>
    <property type="match status" value="3"/>
</dbReference>
<proteinExistence type="predicted"/>
<accession>A0A834Z5Q1</accession>